<dbReference type="Pfam" id="PF04299">
    <property type="entry name" value="FMN_bind_2"/>
    <property type="match status" value="1"/>
</dbReference>
<dbReference type="Gene3D" id="2.30.110.10">
    <property type="entry name" value="Electron Transport, Fmn-binding Protein, Chain A"/>
    <property type="match status" value="1"/>
</dbReference>
<accession>A0A0E3YDY4</accession>
<protein>
    <submittedName>
        <fullName evidence="1">Transcriptional regulator</fullName>
    </submittedName>
</protein>
<dbReference type="HOGENOM" id="CLU_065853_0_1_4"/>
<evidence type="ECO:0000313" key="2">
    <source>
        <dbReference type="Proteomes" id="UP000035050"/>
    </source>
</evidence>
<name>A0A0E3YDY4_9BURK</name>
<organism evidence="1 2">
    <name type="scientific">Pandoraea oxalativorans</name>
    <dbReference type="NCBI Taxonomy" id="573737"/>
    <lineage>
        <taxon>Bacteria</taxon>
        <taxon>Pseudomonadati</taxon>
        <taxon>Pseudomonadota</taxon>
        <taxon>Betaproteobacteria</taxon>
        <taxon>Burkholderiales</taxon>
        <taxon>Burkholderiaceae</taxon>
        <taxon>Pandoraea</taxon>
    </lineage>
</organism>
<dbReference type="SUPFAM" id="SSF50475">
    <property type="entry name" value="FMN-binding split barrel"/>
    <property type="match status" value="1"/>
</dbReference>
<dbReference type="PANTHER" id="PTHR35802:SF1">
    <property type="entry name" value="PROTEASE SYNTHASE AND SPORULATION PROTEIN PAI 2"/>
    <property type="match status" value="1"/>
</dbReference>
<gene>
    <name evidence="1" type="ORF">MB84_12705</name>
</gene>
<dbReference type="RefSeq" id="WP_046291406.1">
    <property type="nucleotide sequence ID" value="NZ_CP011253.3"/>
</dbReference>
<dbReference type="InterPro" id="IPR007396">
    <property type="entry name" value="TR_PAI2-type"/>
</dbReference>
<dbReference type="OrthoDB" id="9794948at2"/>
<dbReference type="InterPro" id="IPR012349">
    <property type="entry name" value="Split_barrel_FMN-bd"/>
</dbReference>
<dbReference type="PATRIC" id="fig|573737.6.peg.3432"/>
<dbReference type="PIRSF" id="PIRSF010372">
    <property type="entry name" value="PaiB"/>
    <property type="match status" value="1"/>
</dbReference>
<dbReference type="KEGG" id="pox:MB84_12705"/>
<dbReference type="AlphaFoldDB" id="A0A0E3YDY4"/>
<evidence type="ECO:0000313" key="1">
    <source>
        <dbReference type="EMBL" id="AKC70155.1"/>
    </source>
</evidence>
<proteinExistence type="predicted"/>
<keyword evidence="2" id="KW-1185">Reference proteome</keyword>
<sequence length="214" mass="23271">MYQPAAFTEDRPEVLHDLIRTHPLGLLVSAGAQGLIADSIPFLMYADEGEFGTLRGHLARANPHGPALRDVDDCLVAFTGPQGYITPSWYAAKAEHGKVVPTWNYAAVQVWGKPRVIDDAAWLRRLVADLTNSQELRLPAPWAVEDALADFIDGMLRAIVGVEIPIRRIEGKFKMSQNRAMPDRVGVVNGLRALGADSEALAALVAQRGDVPDA</sequence>
<dbReference type="PANTHER" id="PTHR35802">
    <property type="entry name" value="PROTEASE SYNTHASE AND SPORULATION PROTEIN PAI 2"/>
    <property type="match status" value="1"/>
</dbReference>
<dbReference type="EMBL" id="CP011253">
    <property type="protein sequence ID" value="AKC70155.1"/>
    <property type="molecule type" value="Genomic_DNA"/>
</dbReference>
<reference evidence="1" key="1">
    <citation type="submission" date="2016-06" db="EMBL/GenBank/DDBJ databases">
        <title>Pandoraea oxalativorans DSM 23570 Genome Sequencing.</title>
        <authorList>
            <person name="Ee R."/>
            <person name="Lim Y.-L."/>
            <person name="Yong D."/>
            <person name="Yin W.-F."/>
            <person name="Chan K.-G."/>
        </authorList>
    </citation>
    <scope>NUCLEOTIDE SEQUENCE</scope>
    <source>
        <strain evidence="1">DSM 23570</strain>
    </source>
</reference>
<dbReference type="Proteomes" id="UP000035050">
    <property type="component" value="Chromosome"/>
</dbReference>